<dbReference type="RefSeq" id="WP_134104474.1">
    <property type="nucleotide sequence ID" value="NZ_SODP01000002.1"/>
</dbReference>
<dbReference type="InterPro" id="IPR043129">
    <property type="entry name" value="ATPase_NBD"/>
</dbReference>
<dbReference type="GO" id="GO:0005524">
    <property type="term" value="F:ATP binding"/>
    <property type="evidence" value="ECO:0007669"/>
    <property type="project" value="UniProtKB-KW"/>
</dbReference>
<dbReference type="GO" id="GO:0005737">
    <property type="term" value="C:cytoplasm"/>
    <property type="evidence" value="ECO:0007669"/>
    <property type="project" value="UniProtKB-SubCell"/>
</dbReference>
<evidence type="ECO:0000256" key="4">
    <source>
        <dbReference type="ARBA" id="ARBA00022840"/>
    </source>
</evidence>
<keyword evidence="4" id="KW-0067">ATP-binding</keyword>
<keyword evidence="6" id="KW-1185">Reference proteome</keyword>
<keyword evidence="3" id="KW-0547">Nucleotide-binding</keyword>
<keyword evidence="2" id="KW-0963">Cytoplasm</keyword>
<protein>
    <submittedName>
        <fullName evidence="5">Rod shape-determining protein MreB</fullName>
    </submittedName>
</protein>
<dbReference type="Pfam" id="PF06723">
    <property type="entry name" value="MreB_Mbl"/>
    <property type="match status" value="1"/>
</dbReference>
<evidence type="ECO:0000256" key="3">
    <source>
        <dbReference type="ARBA" id="ARBA00022741"/>
    </source>
</evidence>
<sequence length="256" mass="26377">MTSLGSRRLSDWTGRTAVGIAVDVGSARTRAWTPEHGLIVDVPTAPSGTARKAVRRGKIIDPRAVSGVLGDLVCSRVGGRRRPTVVATIPVACDEVSRGELLSVLEVLDPETVLTITSVKAAALGARADLAQPLLVVDVGAELTEVALLAGGCLSGARSTALGVVDLGRNLPVSQLVREIAESTVQLLRGDYGPQIVDALDRGVLLTGGGALRPEITYNLARQLGASVQPAPAPHLAALRGAGVILQSARRHPGAV</sequence>
<comment type="subcellular location">
    <subcellularLocation>
        <location evidence="1">Cytoplasm</location>
    </subcellularLocation>
</comment>
<reference evidence="5 6" key="1">
    <citation type="submission" date="2019-03" db="EMBL/GenBank/DDBJ databases">
        <title>Genomic Encyclopedia of Type Strains, Phase III (KMG-III): the genomes of soil and plant-associated and newly described type strains.</title>
        <authorList>
            <person name="Whitman W."/>
        </authorList>
    </citation>
    <scope>NUCLEOTIDE SEQUENCE [LARGE SCALE GENOMIC DNA]</scope>
    <source>
        <strain evidence="5 6">VKM Ac-2573</strain>
    </source>
</reference>
<name>A0A4R8C122_9ACTN</name>
<dbReference type="PANTHER" id="PTHR42749">
    <property type="entry name" value="CELL SHAPE-DETERMINING PROTEIN MREB"/>
    <property type="match status" value="1"/>
</dbReference>
<dbReference type="Proteomes" id="UP000295146">
    <property type="component" value="Unassembled WGS sequence"/>
</dbReference>
<dbReference type="EMBL" id="SODP01000002">
    <property type="protein sequence ID" value="TDW69376.1"/>
    <property type="molecule type" value="Genomic_DNA"/>
</dbReference>
<comment type="caution">
    <text evidence="5">The sequence shown here is derived from an EMBL/GenBank/DDBJ whole genome shotgun (WGS) entry which is preliminary data.</text>
</comment>
<dbReference type="InterPro" id="IPR056546">
    <property type="entry name" value="MreB_MamK-like"/>
</dbReference>
<dbReference type="AlphaFoldDB" id="A0A4R8C122"/>
<evidence type="ECO:0000313" key="5">
    <source>
        <dbReference type="EMBL" id="TDW69376.1"/>
    </source>
</evidence>
<organism evidence="5 6">
    <name type="scientific">Kribbella pratensis</name>
    <dbReference type="NCBI Taxonomy" id="2512112"/>
    <lineage>
        <taxon>Bacteria</taxon>
        <taxon>Bacillati</taxon>
        <taxon>Actinomycetota</taxon>
        <taxon>Actinomycetes</taxon>
        <taxon>Propionibacteriales</taxon>
        <taxon>Kribbellaceae</taxon>
        <taxon>Kribbella</taxon>
    </lineage>
</organism>
<evidence type="ECO:0000313" key="6">
    <source>
        <dbReference type="Proteomes" id="UP000295146"/>
    </source>
</evidence>
<accession>A0A4R8C122</accession>
<proteinExistence type="predicted"/>
<dbReference type="Gene3D" id="3.30.420.40">
    <property type="match status" value="1"/>
</dbReference>
<dbReference type="PANTHER" id="PTHR42749:SF1">
    <property type="entry name" value="CELL SHAPE-DETERMINING PROTEIN MREB"/>
    <property type="match status" value="1"/>
</dbReference>
<dbReference type="SUPFAM" id="SSF53067">
    <property type="entry name" value="Actin-like ATPase domain"/>
    <property type="match status" value="1"/>
</dbReference>
<evidence type="ECO:0000256" key="1">
    <source>
        <dbReference type="ARBA" id="ARBA00004496"/>
    </source>
</evidence>
<dbReference type="OrthoDB" id="4323471at2"/>
<evidence type="ECO:0000256" key="2">
    <source>
        <dbReference type="ARBA" id="ARBA00022490"/>
    </source>
</evidence>
<gene>
    <name evidence="5" type="ORF">EV653_3400</name>
</gene>